<dbReference type="TAIR" id="AT5G11650">
    <property type="gene designation" value="MAGL13"/>
</dbReference>
<dbReference type="SUPFAM" id="SSF53474">
    <property type="entry name" value="alpha/beta-Hydrolases"/>
    <property type="match status" value="1"/>
</dbReference>
<evidence type="ECO:0000259" key="2">
    <source>
        <dbReference type="Pfam" id="PF12146"/>
    </source>
</evidence>
<reference evidence="4 5" key="1">
    <citation type="journal article" date="2000" name="Nature">
        <title>Sequence and analysis of chromosome 5 of the plant Arabidopsis thaliana.</title>
        <authorList>
            <consortium name="Kazusa DNA Research Institute"/>
            <consortium name="Cold Spring Harbor and Washington University in St Louis Sequencing Consortium"/>
            <consortium name="European Union Arabidopsis Genome Sequencing Consortium"/>
            <person name="Tabata S."/>
            <person name="Kaneko T."/>
            <person name="Nakamura Y."/>
            <person name="Kotani H."/>
            <person name="Kato T."/>
            <person name="Asamizu E."/>
            <person name="Miyajima N."/>
            <person name="Sasamoto S."/>
            <person name="Kimura T."/>
            <person name="Hosouchi T."/>
            <person name="Kawashima K."/>
            <person name="Kohara M."/>
            <person name="Matsumoto M."/>
            <person name="Matsuno A."/>
            <person name="Muraki A."/>
            <person name="Nakayama S."/>
            <person name="Nakazaki N."/>
            <person name="Naruo K."/>
            <person name="Okumura S."/>
            <person name="Shinpo S."/>
            <person name="Takeuchi C."/>
            <person name="Wada T."/>
            <person name="Watanabe A."/>
            <person name="Yamada M."/>
            <person name="Yasuda M."/>
            <person name="Sato S."/>
            <person name="de la Bastide M."/>
            <person name="Huang E."/>
            <person name="Spiegel L."/>
            <person name="Gnoj L."/>
            <person name="O'Shaughnessy A."/>
            <person name="Preston R."/>
            <person name="Habermann K."/>
            <person name="Murray J."/>
            <person name="Johnson D."/>
            <person name="Rohlfing T."/>
            <person name="Nelson J."/>
            <person name="Stoneking T."/>
            <person name="Pepin K."/>
            <person name="Spieth J."/>
            <person name="Sekhon M."/>
            <person name="Armstrong J."/>
            <person name="Becker M."/>
            <person name="Belter E."/>
            <person name="Cordum H."/>
            <person name="Cordes M."/>
            <person name="Courtney L."/>
            <person name="Courtney W."/>
            <person name="Dante M."/>
            <person name="Du H."/>
            <person name="Edwards J."/>
            <person name="Fryman J."/>
            <person name="Haakensen B."/>
            <person name="Lamar E."/>
            <person name="Latreille P."/>
            <person name="Leonard S."/>
            <person name="Meyer R."/>
            <person name="Mulvaney E."/>
            <person name="Ozersky P."/>
            <person name="Riley A."/>
            <person name="Strowmatt C."/>
            <person name="Wagner-McPherson C."/>
            <person name="Wollam A."/>
            <person name="Yoakum M."/>
            <person name="Bell M."/>
            <person name="Dedhia N."/>
            <person name="Parnell L."/>
            <person name="Shah R."/>
            <person name="Rodriguez M."/>
            <person name="See L.H."/>
            <person name="Vil D."/>
            <person name="Baker J."/>
            <person name="Kirchoff K."/>
            <person name="Toth K."/>
            <person name="King L."/>
            <person name="Bahret A."/>
            <person name="Miller B."/>
            <person name="Marra M."/>
            <person name="Martienssen R."/>
            <person name="McCombie W.R."/>
            <person name="Wilson R.K."/>
            <person name="Murphy G."/>
            <person name="Bancroft I."/>
            <person name="Volckaert G."/>
            <person name="Wambutt R."/>
            <person name="Dusterhoft A."/>
            <person name="Stiekema W."/>
            <person name="Pohl T."/>
            <person name="Entian K.D."/>
            <person name="Terryn N."/>
            <person name="Hartley N."/>
            <person name="Bent E."/>
            <person name="Johnson S."/>
            <person name="Langham S.A."/>
            <person name="McCullagh B."/>
            <person name="Robben J."/>
            <person name="Grymonprez B."/>
            <person name="Zimmermann W."/>
            <person name="Ramsperger U."/>
            <person name="Wedler H."/>
            <person name="Balke K."/>
            <person name="Wedler E."/>
            <person name="Peters S."/>
            <person name="van Staveren M."/>
            <person name="Dirkse W."/>
            <person name="Mooijman P."/>
            <person name="Lankhorst R.K."/>
            <person name="Weitzenegger T."/>
            <person name="Bothe G."/>
            <person name="Rose M."/>
            <person name="Hauf J."/>
            <person name="Berneiser S."/>
            <person name="Hempel S."/>
            <person name="Feldpausch M."/>
            <person name="Lamberth S."/>
            <person name="Villarroel R."/>
            <person name="Gielen J."/>
            <person name="Ardiles W."/>
            <person name="Bents O."/>
            <person name="Lemcke K."/>
            <person name="Kolesov G."/>
            <person name="Mayer K."/>
            <person name="Rudd S."/>
            <person name="Schoof H."/>
            <person name="Schueller C."/>
            <person name="Zaccaria P."/>
            <person name="Mewes H.W."/>
            <person name="Bevan M."/>
            <person name="Fransz P."/>
        </authorList>
    </citation>
    <scope>NUCLEOTIDE SEQUENCE [LARGE SCALE GENOMIC DNA]</scope>
    <source>
        <strain evidence="5">cv. Columbia</strain>
    </source>
</reference>
<evidence type="ECO:0000313" key="4">
    <source>
        <dbReference type="EMBL" id="ANM71079.1"/>
    </source>
</evidence>
<proteinExistence type="evidence at protein level"/>
<dbReference type="Proteomes" id="UP000006548">
    <property type="component" value="Chromosome 5"/>
</dbReference>
<keyword evidence="1" id="KW-0472">Membrane</keyword>
<evidence type="ECO:0000313" key="5">
    <source>
        <dbReference type="Proteomes" id="UP000006548"/>
    </source>
</evidence>
<dbReference type="GO" id="GO:0005783">
    <property type="term" value="C:endoplasmic reticulum"/>
    <property type="evidence" value="ECO:0000314"/>
    <property type="project" value="TAIR"/>
</dbReference>
<dbReference type="ExpressionAtlas" id="A0A1R7T386">
    <property type="expression patterns" value="baseline and differential"/>
</dbReference>
<dbReference type="InterPro" id="IPR051044">
    <property type="entry name" value="MAG_DAG_Lipase"/>
</dbReference>
<name>A0A1R7T386_ARATH</name>
<keyword evidence="7 8" id="KW-1267">Proteomics identification</keyword>
<dbReference type="Araport" id="AT5G11650"/>
<sequence>MASTSAEMDQLTSGASNRIIFILRTLRKCLVFVLSLVLSLLLILRLRPRRRVSPLSSPEDEAVPAPSRRWRRKMAWKLEEEDTARRRSLAEGVEMAGDGEISCSLFYGRRGNALFSRSWLPISGELRGILIIIHGLNEHSGRYSQFAKQLNASNLGVYAMDWIGHGGSDGLHGYVPSLDYVVSDTEAFLEKIRSENPGVPCFLFGHSTGGAVVLKAASSPSIEDMLAGIVLTSPALRVKPAHPIVGAIAPIFSLLAPRFQFKGANKRGIPVSRDPEALLAKYSDPLVYTGPIRVRTGGQSH</sequence>
<gene>
    <name evidence="6" type="primary">MAGL13</name>
    <name evidence="3 4" type="ordered locus">At5g11650</name>
    <name evidence="4" type="ORF">T22P22.40</name>
    <name evidence="4" type="ORF">T22P22_40</name>
</gene>
<organism evidence="4 5">
    <name type="scientific">Arabidopsis thaliana</name>
    <name type="common">Mouse-ear cress</name>
    <dbReference type="NCBI Taxonomy" id="3702"/>
    <lineage>
        <taxon>Eukaryota</taxon>
        <taxon>Viridiplantae</taxon>
        <taxon>Streptophyta</taxon>
        <taxon>Embryophyta</taxon>
        <taxon>Tracheophyta</taxon>
        <taxon>Spermatophyta</taxon>
        <taxon>Magnoliopsida</taxon>
        <taxon>eudicotyledons</taxon>
        <taxon>Gunneridae</taxon>
        <taxon>Pentapetalae</taxon>
        <taxon>rosids</taxon>
        <taxon>malvids</taxon>
        <taxon>Brassicales</taxon>
        <taxon>Brassicaceae</taxon>
        <taxon>Camelineae</taxon>
        <taxon>Arabidopsis</taxon>
    </lineage>
</organism>
<evidence type="ECO:0007829" key="8">
    <source>
        <dbReference type="ProteomicsDB" id="A0A1R7T386"/>
    </source>
</evidence>
<evidence type="ECO:0000313" key="6">
    <source>
        <dbReference type="TAIR" id="AT5G11650"/>
    </source>
</evidence>
<dbReference type="GeneID" id="831037"/>
<evidence type="ECO:0007829" key="7">
    <source>
        <dbReference type="PeptideAtlas" id="A0A1R7T386"/>
    </source>
</evidence>
<dbReference type="PANTHER" id="PTHR11614">
    <property type="entry name" value="PHOSPHOLIPASE-RELATED"/>
    <property type="match status" value="1"/>
</dbReference>
<protein>
    <submittedName>
        <fullName evidence="4">Alpha/beta-Hydrolases superfamily protein</fullName>
    </submittedName>
</protein>
<dbReference type="GO" id="GO:0005794">
    <property type="term" value="C:Golgi apparatus"/>
    <property type="evidence" value="ECO:0000314"/>
    <property type="project" value="TAIR"/>
</dbReference>
<dbReference type="AlphaFoldDB" id="A0A1R7T386"/>
<keyword evidence="5" id="KW-1185">Reference proteome</keyword>
<evidence type="ECO:0000313" key="3">
    <source>
        <dbReference type="Araport" id="AT5G11650"/>
    </source>
</evidence>
<dbReference type="RefSeq" id="NP_001332635.1">
    <property type="nucleotide sequence ID" value="NM_001343209.1"/>
</dbReference>
<evidence type="ECO:0000256" key="1">
    <source>
        <dbReference type="SAM" id="Phobius"/>
    </source>
</evidence>
<accession>A0A1R7T386</accession>
<feature type="transmembrane region" description="Helical" evidence="1">
    <location>
        <begin position="20"/>
        <end position="44"/>
    </location>
</feature>
<dbReference type="InterPro" id="IPR022742">
    <property type="entry name" value="Hydrolase_4"/>
</dbReference>
<keyword evidence="1" id="KW-1133">Transmembrane helix</keyword>
<dbReference type="InterPro" id="IPR029058">
    <property type="entry name" value="AB_hydrolase_fold"/>
</dbReference>
<dbReference type="Gene3D" id="3.40.50.1820">
    <property type="entry name" value="alpha/beta hydrolase"/>
    <property type="match status" value="1"/>
</dbReference>
<dbReference type="Pfam" id="PF12146">
    <property type="entry name" value="Hydrolase_4"/>
    <property type="match status" value="1"/>
</dbReference>
<dbReference type="EMBL" id="CP002688">
    <property type="protein sequence ID" value="ANM71079.1"/>
    <property type="molecule type" value="Genomic_DNA"/>
</dbReference>
<keyword evidence="1" id="KW-0812">Transmembrane</keyword>
<dbReference type="ProteomicsDB" id="207587"/>
<feature type="domain" description="Serine aminopeptidase S33" evidence="2">
    <location>
        <begin position="125"/>
        <end position="299"/>
    </location>
</feature>
<reference evidence="5" key="2">
    <citation type="journal article" date="2017" name="Plant J.">
        <title>Araport11: a complete reannotation of the Arabidopsis thaliana reference genome.</title>
        <authorList>
            <person name="Cheng C.Y."/>
            <person name="Krishnakumar V."/>
            <person name="Chan A.P."/>
            <person name="Thibaud-Nissen F."/>
            <person name="Schobel S."/>
            <person name="Town C.D."/>
        </authorList>
    </citation>
    <scope>GENOME REANNOTATION</scope>
    <source>
        <strain evidence="5">cv. Columbia</strain>
    </source>
</reference>
<dbReference type="KEGG" id="ath:AT5G11650"/>
<dbReference type="SMR" id="A0A1R7T386"/>